<dbReference type="RefSeq" id="WP_349153758.1">
    <property type="nucleotide sequence ID" value="NZ_JBBMER010000007.1"/>
</dbReference>
<reference evidence="2 3" key="1">
    <citation type="submission" date="2024-03" db="EMBL/GenBank/DDBJ databases">
        <title>Human intestinal bacterial collection.</title>
        <authorList>
            <person name="Pauvert C."/>
            <person name="Hitch T.C.A."/>
            <person name="Clavel T."/>
        </authorList>
    </citation>
    <scope>NUCLEOTIDE SEQUENCE [LARGE SCALE GENOMIC DNA]</scope>
    <source>
        <strain evidence="2 3">CLA-AA-H255</strain>
    </source>
</reference>
<dbReference type="EMBL" id="JBBMER010000007">
    <property type="protein sequence ID" value="MEQ2380232.1"/>
    <property type="molecule type" value="Genomic_DNA"/>
</dbReference>
<evidence type="ECO:0000259" key="1">
    <source>
        <dbReference type="Pfam" id="PF13524"/>
    </source>
</evidence>
<evidence type="ECO:0000313" key="3">
    <source>
        <dbReference type="Proteomes" id="UP001442364"/>
    </source>
</evidence>
<dbReference type="InterPro" id="IPR055259">
    <property type="entry name" value="YkvP/CgeB_Glyco_trans-like"/>
</dbReference>
<dbReference type="Pfam" id="PF13524">
    <property type="entry name" value="Glyco_trans_1_2"/>
    <property type="match status" value="1"/>
</dbReference>
<keyword evidence="3" id="KW-1185">Reference proteome</keyword>
<sequence>MENSSYHKNRIKGYDFNREDFKSPAKRNLMIGAEEADYVILADENVTSEEEIRQIITENDFLLDYGMAIFGENVQDGEIDFNNIIDYFKMNVYGVVIKKSILVYTGCYNEELTAGIDYELAVRVAYYAEKYNYNGIYGVLCSSEENLFSQEAGSSDIQEADNAAGSSDVQEADNAAGSSDVQEAYNVTGISDEQTAAQFLTYAYVLKLYMKELTHKGLLENAIYAMKAYADSKGCADLYNGQLLEILNNDELFAKIKINTAPFYVIMGDNTCHGVLRRFAGDITRSLIKKGQAVITSDGSYGMTVNLSDIEDNSLKGFIGFQSIVLFKDYFRKMKCPKYIFWFDNPMYFGNLFEGIDDKYYLLCQDRYYAEFIEEHFGAVNALQLPPAGEDAGWAANKDRPFDIVFIGACNYVDESVIKDEFQKEYYEYMKAHPNITFEQGLKELLVYKDFNIDEQKFLSLLDSLQDVCRNIVNYYRTKVLETLLAAGIKIDVFGDTWDRYSGLGKDNLIKHDAVNVDESLEIWGRSKIGLNVMTWHKAGMTERIANICLSGAVCLSERTEYLDREFNNYEDIVTFNLEHLEKLPDVVRELLANDSLRESIAQNAYIKASKEHIWDNRAESILRGL</sequence>
<gene>
    <name evidence="2" type="ORF">WMO14_10105</name>
</gene>
<accession>A0ABV1BWW9</accession>
<organism evidence="2 3">
    <name type="scientific">[Lactobacillus] rogosae</name>
    <dbReference type="NCBI Taxonomy" id="706562"/>
    <lineage>
        <taxon>Bacteria</taxon>
        <taxon>Bacillati</taxon>
        <taxon>Bacillota</taxon>
        <taxon>Clostridia</taxon>
        <taxon>Lachnospirales</taxon>
        <taxon>Lachnospiraceae</taxon>
        <taxon>Lachnospira</taxon>
    </lineage>
</organism>
<evidence type="ECO:0000313" key="2">
    <source>
        <dbReference type="EMBL" id="MEQ2380232.1"/>
    </source>
</evidence>
<proteinExistence type="predicted"/>
<dbReference type="Proteomes" id="UP001442364">
    <property type="component" value="Unassembled WGS sequence"/>
</dbReference>
<protein>
    <submittedName>
        <fullName evidence="2">Glycosyltransferase</fullName>
    </submittedName>
</protein>
<name>A0ABV1BWW9_9FIRM</name>
<feature type="domain" description="Spore protein YkvP/CgeB glycosyl transferase-like" evidence="1">
    <location>
        <begin position="480"/>
        <end position="623"/>
    </location>
</feature>
<comment type="caution">
    <text evidence="2">The sequence shown here is derived from an EMBL/GenBank/DDBJ whole genome shotgun (WGS) entry which is preliminary data.</text>
</comment>